<organism evidence="2 3">
    <name type="scientific">Venustampulla echinocandica</name>
    <dbReference type="NCBI Taxonomy" id="2656787"/>
    <lineage>
        <taxon>Eukaryota</taxon>
        <taxon>Fungi</taxon>
        <taxon>Dikarya</taxon>
        <taxon>Ascomycota</taxon>
        <taxon>Pezizomycotina</taxon>
        <taxon>Leotiomycetes</taxon>
        <taxon>Helotiales</taxon>
        <taxon>Pleuroascaceae</taxon>
        <taxon>Venustampulla</taxon>
    </lineage>
</organism>
<evidence type="ECO:0000256" key="1">
    <source>
        <dbReference type="SAM" id="MobiDB-lite"/>
    </source>
</evidence>
<gene>
    <name evidence="2" type="ORF">BP5553_03679</name>
</gene>
<feature type="compositionally biased region" description="Polar residues" evidence="1">
    <location>
        <begin position="173"/>
        <end position="183"/>
    </location>
</feature>
<protein>
    <submittedName>
        <fullName evidence="2">Uncharacterized protein</fullName>
    </submittedName>
</protein>
<dbReference type="Proteomes" id="UP000254866">
    <property type="component" value="Unassembled WGS sequence"/>
</dbReference>
<feature type="compositionally biased region" description="Basic residues" evidence="1">
    <location>
        <begin position="188"/>
        <end position="203"/>
    </location>
</feature>
<proteinExistence type="predicted"/>
<accession>A0A370TV09</accession>
<dbReference type="RefSeq" id="XP_031871995.1">
    <property type="nucleotide sequence ID" value="XM_032012302.1"/>
</dbReference>
<sequence length="300" mass="33223">MSNSMPWFQRPYQPFNPPAIFQLRVPNEASSNSTSQLIPICQSRLASQLTQVNTPQSSSLYPPQFHPQTSYYSPGTIPHVTTIHPVYPTLLRILEGTKNQVKFEYTHSRWSEVTCYSYAPIESLARCERGYNNVSGYDEGGLPPGWEKPSIPHPDIVPAFRSGPPSPPLALFSPQQQPPSTTEDAIHKPKRKPLTQQMAKRKPVPNSVTSIKCIPSPKMPSTTTGYKAFDSRDFALQKVENRSDAKPRPSKSYGIADAPSGTPSPASFKARSLKKVLNWVSNVGPRKIMGEHKRGVVGGK</sequence>
<comment type="caution">
    <text evidence="2">The sequence shown here is derived from an EMBL/GenBank/DDBJ whole genome shotgun (WGS) entry which is preliminary data.</text>
</comment>
<dbReference type="GeneID" id="43596528"/>
<evidence type="ECO:0000313" key="2">
    <source>
        <dbReference type="EMBL" id="RDL39339.1"/>
    </source>
</evidence>
<keyword evidence="3" id="KW-1185">Reference proteome</keyword>
<dbReference type="AlphaFoldDB" id="A0A370TV09"/>
<reference evidence="2 3" key="1">
    <citation type="journal article" date="2018" name="IMA Fungus">
        <title>IMA Genome-F 9: Draft genome sequence of Annulohypoxylon stygium, Aspergillus mulundensis, Berkeleyomyces basicola (syn. Thielaviopsis basicola), Ceratocystis smalleyi, two Cercospora beticola strains, Coleophoma cylindrospora, Fusarium fracticaudum, Phialophora cf. hyalina, and Morchella septimelata.</title>
        <authorList>
            <person name="Wingfield B.D."/>
            <person name="Bills G.F."/>
            <person name="Dong Y."/>
            <person name="Huang W."/>
            <person name="Nel W.J."/>
            <person name="Swalarsk-Parry B.S."/>
            <person name="Vaghefi N."/>
            <person name="Wilken P.M."/>
            <person name="An Z."/>
            <person name="de Beer Z.W."/>
            <person name="De Vos L."/>
            <person name="Chen L."/>
            <person name="Duong T.A."/>
            <person name="Gao Y."/>
            <person name="Hammerbacher A."/>
            <person name="Kikkert J.R."/>
            <person name="Li Y."/>
            <person name="Li H."/>
            <person name="Li K."/>
            <person name="Li Q."/>
            <person name="Liu X."/>
            <person name="Ma X."/>
            <person name="Naidoo K."/>
            <person name="Pethybridge S.J."/>
            <person name="Sun J."/>
            <person name="Steenkamp E.T."/>
            <person name="van der Nest M.A."/>
            <person name="van Wyk S."/>
            <person name="Wingfield M.J."/>
            <person name="Xiong C."/>
            <person name="Yue Q."/>
            <person name="Zhang X."/>
        </authorList>
    </citation>
    <scope>NUCLEOTIDE SEQUENCE [LARGE SCALE GENOMIC DNA]</scope>
    <source>
        <strain evidence="2 3">BP 5553</strain>
    </source>
</reference>
<evidence type="ECO:0000313" key="3">
    <source>
        <dbReference type="Proteomes" id="UP000254866"/>
    </source>
</evidence>
<feature type="region of interest" description="Disordered" evidence="1">
    <location>
        <begin position="144"/>
        <end position="226"/>
    </location>
</feature>
<feature type="region of interest" description="Disordered" evidence="1">
    <location>
        <begin position="239"/>
        <end position="269"/>
    </location>
</feature>
<dbReference type="EMBL" id="NPIC01000002">
    <property type="protein sequence ID" value="RDL39339.1"/>
    <property type="molecule type" value="Genomic_DNA"/>
</dbReference>
<name>A0A370TV09_9HELO</name>